<dbReference type="FunFam" id="3.30.70.870:FF:000003">
    <property type="entry name" value="GTP-binding protein TypA"/>
    <property type="match status" value="1"/>
</dbReference>
<dbReference type="FunFam" id="2.40.30.10:FF:000016">
    <property type="entry name" value="GTP-binding protein TypA"/>
    <property type="match status" value="1"/>
</dbReference>
<feature type="binding site" evidence="4">
    <location>
        <begin position="18"/>
        <end position="23"/>
    </location>
    <ligand>
        <name>GTP</name>
        <dbReference type="ChEBI" id="CHEBI:37565"/>
    </ligand>
</feature>
<dbReference type="GO" id="GO:0043022">
    <property type="term" value="F:ribosome binding"/>
    <property type="evidence" value="ECO:0007669"/>
    <property type="project" value="UniProtKB-UniRule"/>
</dbReference>
<dbReference type="InterPro" id="IPR047041">
    <property type="entry name" value="BipA_GTP-bd_dom"/>
</dbReference>
<dbReference type="Gene3D" id="2.40.30.10">
    <property type="entry name" value="Translation factors"/>
    <property type="match status" value="1"/>
</dbReference>
<dbReference type="AlphaFoldDB" id="A0A3A0W2M4"/>
<keyword evidence="2 4" id="KW-0342">GTP-binding</keyword>
<dbReference type="Gene3D" id="3.30.70.240">
    <property type="match status" value="1"/>
</dbReference>
<dbReference type="PRINTS" id="PR00315">
    <property type="entry name" value="ELONGATNFCT"/>
</dbReference>
<comment type="similarity">
    <text evidence="4">Belongs to the TRAFAC class translation factor GTPase superfamily. Classic translation factor GTPase family. BipA subfamily.</text>
</comment>
<dbReference type="InterPro" id="IPR035647">
    <property type="entry name" value="EFG_III/V"/>
</dbReference>
<dbReference type="CDD" id="cd16263">
    <property type="entry name" value="BipA_III"/>
    <property type="match status" value="1"/>
</dbReference>
<dbReference type="Pfam" id="PF00679">
    <property type="entry name" value="EFG_C"/>
    <property type="match status" value="1"/>
</dbReference>
<dbReference type="InterPro" id="IPR006298">
    <property type="entry name" value="BipA"/>
</dbReference>
<keyword evidence="4" id="KW-0963">Cytoplasm</keyword>
<feature type="domain" description="Tr-type G" evidence="5">
    <location>
        <begin position="6"/>
        <end position="201"/>
    </location>
</feature>
<dbReference type="GO" id="GO:0000027">
    <property type="term" value="P:ribosomal large subunit assembly"/>
    <property type="evidence" value="ECO:0007669"/>
    <property type="project" value="UniProtKB-UniRule"/>
</dbReference>
<dbReference type="PANTHER" id="PTHR42908">
    <property type="entry name" value="TRANSLATION ELONGATION FACTOR-RELATED"/>
    <property type="match status" value="1"/>
</dbReference>
<dbReference type="NCBIfam" id="TIGR01394">
    <property type="entry name" value="TypA_BipA"/>
    <property type="match status" value="1"/>
</dbReference>
<dbReference type="InterPro" id="IPR048876">
    <property type="entry name" value="BipA_C"/>
</dbReference>
<evidence type="ECO:0000256" key="2">
    <source>
        <dbReference type="ARBA" id="ARBA00023134"/>
    </source>
</evidence>
<organism evidence="6 7">
    <name type="scientific">Staphylococcus gallinarum</name>
    <dbReference type="NCBI Taxonomy" id="1293"/>
    <lineage>
        <taxon>Bacteria</taxon>
        <taxon>Bacillati</taxon>
        <taxon>Bacillota</taxon>
        <taxon>Bacilli</taxon>
        <taxon>Bacillales</taxon>
        <taxon>Staphylococcaceae</taxon>
        <taxon>Staphylococcus</taxon>
    </lineage>
</organism>
<dbReference type="SUPFAM" id="SSF52540">
    <property type="entry name" value="P-loop containing nucleoside triphosphate hydrolases"/>
    <property type="match status" value="1"/>
</dbReference>
<comment type="function">
    <text evidence="4">A 50S ribosomal subunit assembly protein with GTPase activity, required for 50S subunit assembly at low temperatures, may also play a role in translation. Binds GTP and analogs. Binds the 70S ribosome between the 30S and 50S subunits, in a similar position as ribosome-bound EF-G; it contacts a number of ribosomal proteins, both rRNAs and the A-site tRNA.</text>
</comment>
<dbReference type="InterPro" id="IPR042116">
    <property type="entry name" value="TypA/BipA_C"/>
</dbReference>
<dbReference type="FunFam" id="2.40.50.250:FF:000001">
    <property type="entry name" value="GTP-binding protein TypA"/>
    <property type="match status" value="1"/>
</dbReference>
<dbReference type="RefSeq" id="WP_119484439.1">
    <property type="nucleotide sequence ID" value="NZ_QYJN01000002.1"/>
</dbReference>
<dbReference type="InterPro" id="IPR027417">
    <property type="entry name" value="P-loop_NTPase"/>
</dbReference>
<dbReference type="GO" id="GO:0003924">
    <property type="term" value="F:GTPase activity"/>
    <property type="evidence" value="ECO:0007669"/>
    <property type="project" value="UniProtKB-UniRule"/>
</dbReference>
<dbReference type="CDD" id="cd01891">
    <property type="entry name" value="TypA_BipA"/>
    <property type="match status" value="1"/>
</dbReference>
<keyword evidence="4" id="KW-0378">Hydrolase</keyword>
<dbReference type="InterPro" id="IPR004161">
    <property type="entry name" value="EFTu-like_2"/>
</dbReference>
<evidence type="ECO:0000313" key="7">
    <source>
        <dbReference type="Proteomes" id="UP000265541"/>
    </source>
</evidence>
<dbReference type="PANTHER" id="PTHR42908:SF8">
    <property type="entry name" value="TR-TYPE G DOMAIN-CONTAINING PROTEIN"/>
    <property type="match status" value="1"/>
</dbReference>
<dbReference type="OrthoDB" id="9801591at2"/>
<dbReference type="GO" id="GO:0009409">
    <property type="term" value="P:response to cold"/>
    <property type="evidence" value="ECO:0007669"/>
    <property type="project" value="UniProtKB-ARBA"/>
</dbReference>
<dbReference type="FunFam" id="3.40.50.300:FF:000055">
    <property type="entry name" value="GTP-binding protein TypA"/>
    <property type="match status" value="1"/>
</dbReference>
<dbReference type="Pfam" id="PF00009">
    <property type="entry name" value="GTP_EFTU"/>
    <property type="match status" value="1"/>
</dbReference>
<accession>A0A3A0W2M4</accession>
<gene>
    <name evidence="6" type="primary">typA</name>
    <name evidence="4" type="synonym">bipA</name>
    <name evidence="6" type="ORF">BUZ14_03110</name>
</gene>
<dbReference type="GO" id="GO:0005829">
    <property type="term" value="C:cytosol"/>
    <property type="evidence" value="ECO:0007669"/>
    <property type="project" value="TreeGrafter"/>
</dbReference>
<comment type="subunit">
    <text evidence="4">Monomer.</text>
</comment>
<evidence type="ECO:0000313" key="6">
    <source>
        <dbReference type="EMBL" id="RIP35651.1"/>
    </source>
</evidence>
<dbReference type="GO" id="GO:1990904">
    <property type="term" value="C:ribonucleoprotein complex"/>
    <property type="evidence" value="ECO:0007669"/>
    <property type="project" value="TreeGrafter"/>
</dbReference>
<proteinExistence type="inferred from homology"/>
<dbReference type="FunFam" id="3.30.70.240:FF:000002">
    <property type="entry name" value="GTP-binding protein TypA"/>
    <property type="match status" value="1"/>
</dbReference>
<evidence type="ECO:0000256" key="3">
    <source>
        <dbReference type="ARBA" id="ARBA00048548"/>
    </source>
</evidence>
<dbReference type="HAMAP" id="MF_00849">
    <property type="entry name" value="BipA"/>
    <property type="match status" value="1"/>
</dbReference>
<dbReference type="InterPro" id="IPR000640">
    <property type="entry name" value="EFG_V-like"/>
</dbReference>
<dbReference type="GO" id="GO:0005525">
    <property type="term" value="F:GTP binding"/>
    <property type="evidence" value="ECO:0007669"/>
    <property type="project" value="UniProtKB-UniRule"/>
</dbReference>
<dbReference type="GO" id="GO:0000049">
    <property type="term" value="F:tRNA binding"/>
    <property type="evidence" value="ECO:0007669"/>
    <property type="project" value="UniProtKB-KW"/>
</dbReference>
<keyword evidence="1 4" id="KW-0547">Nucleotide-binding</keyword>
<dbReference type="NCBIfam" id="TIGR00231">
    <property type="entry name" value="small_GTP"/>
    <property type="match status" value="1"/>
</dbReference>
<dbReference type="InterPro" id="IPR031157">
    <property type="entry name" value="G_TR_CS"/>
</dbReference>
<dbReference type="PROSITE" id="PS51722">
    <property type="entry name" value="G_TR_2"/>
    <property type="match status" value="1"/>
</dbReference>
<comment type="subcellular location">
    <subcellularLocation>
        <location evidence="4">Cytoplasm</location>
    </subcellularLocation>
    <text evidence="4">Binds to ribosomes.</text>
</comment>
<dbReference type="Gene3D" id="2.40.50.250">
    <property type="entry name" value="bipa protein"/>
    <property type="match status" value="1"/>
</dbReference>
<reference evidence="6 7" key="1">
    <citation type="journal article" date="2016" name="Front. Microbiol.">
        <title>Comprehensive Phylogenetic Analysis of Bovine Non-aureus Staphylococci Species Based on Whole-Genome Sequencing.</title>
        <authorList>
            <person name="Naushad S."/>
            <person name="Barkema H.W."/>
            <person name="Luby C."/>
            <person name="Condas L.A."/>
            <person name="Nobrega D.B."/>
            <person name="Carson D.A."/>
            <person name="De Buck J."/>
        </authorList>
    </citation>
    <scope>NUCLEOTIDE SEQUENCE [LARGE SCALE GENOMIC DNA]</scope>
    <source>
        <strain evidence="6 7">SNUC 4781</strain>
    </source>
</reference>
<feature type="binding site" evidence="4">
    <location>
        <begin position="131"/>
        <end position="134"/>
    </location>
    <ligand>
        <name>GTP</name>
        <dbReference type="ChEBI" id="CHEBI:37565"/>
    </ligand>
</feature>
<evidence type="ECO:0000256" key="1">
    <source>
        <dbReference type="ARBA" id="ARBA00022741"/>
    </source>
</evidence>
<dbReference type="Pfam" id="PF21018">
    <property type="entry name" value="BipA_C"/>
    <property type="match status" value="1"/>
</dbReference>
<comment type="caution">
    <text evidence="6">The sequence shown here is derived from an EMBL/GenBank/DDBJ whole genome shotgun (WGS) entry which is preliminary data.</text>
</comment>
<dbReference type="InterPro" id="IPR009000">
    <property type="entry name" value="Transl_B-barrel_sf"/>
</dbReference>
<evidence type="ECO:0000256" key="4">
    <source>
        <dbReference type="HAMAP-Rule" id="MF_00849"/>
    </source>
</evidence>
<name>A0A3A0W2M4_STAGA</name>
<keyword evidence="4" id="KW-0690">Ribosome biogenesis</keyword>
<dbReference type="EMBL" id="QYJN01000002">
    <property type="protein sequence ID" value="RIP35651.1"/>
    <property type="molecule type" value="Genomic_DNA"/>
</dbReference>
<dbReference type="CDD" id="cd03710">
    <property type="entry name" value="BipA_TypA_C"/>
    <property type="match status" value="1"/>
</dbReference>
<dbReference type="SMART" id="SM00838">
    <property type="entry name" value="EFG_C"/>
    <property type="match status" value="1"/>
</dbReference>
<keyword evidence="4" id="KW-0699">rRNA-binding</keyword>
<dbReference type="InterPro" id="IPR000795">
    <property type="entry name" value="T_Tr_GTP-bd_dom"/>
</dbReference>
<dbReference type="EC" id="3.6.5.-" evidence="4"/>
<dbReference type="SUPFAM" id="SSF50447">
    <property type="entry name" value="Translation proteins"/>
    <property type="match status" value="1"/>
</dbReference>
<keyword evidence="4" id="KW-0820">tRNA-binding</keyword>
<dbReference type="InterPro" id="IPR047042">
    <property type="entry name" value="BipA_II"/>
</dbReference>
<evidence type="ECO:0000259" key="5">
    <source>
        <dbReference type="PROSITE" id="PS51722"/>
    </source>
</evidence>
<protein>
    <recommendedName>
        <fullName evidence="4">Large ribosomal subunit assembly factor BipA</fullName>
        <ecNumber evidence="4">3.6.5.-</ecNumber>
    </recommendedName>
    <alternativeName>
        <fullName evidence="4">GTP-binding protein BipA</fullName>
    </alternativeName>
</protein>
<dbReference type="GO" id="GO:0019843">
    <property type="term" value="F:rRNA binding"/>
    <property type="evidence" value="ECO:0007669"/>
    <property type="project" value="UniProtKB-KW"/>
</dbReference>
<dbReference type="GO" id="GO:0010467">
    <property type="term" value="P:gene expression"/>
    <property type="evidence" value="ECO:0007669"/>
    <property type="project" value="UniProtKB-ARBA"/>
</dbReference>
<dbReference type="Proteomes" id="UP000265541">
    <property type="component" value="Unassembled WGS sequence"/>
</dbReference>
<dbReference type="CDD" id="cd03691">
    <property type="entry name" value="BipA_TypA_II"/>
    <property type="match status" value="1"/>
</dbReference>
<dbReference type="Gene3D" id="3.30.70.870">
    <property type="entry name" value="Elongation Factor G (Translational Gtpase), domain 3"/>
    <property type="match status" value="1"/>
</dbReference>
<dbReference type="Gene3D" id="3.40.50.300">
    <property type="entry name" value="P-loop containing nucleotide triphosphate hydrolases"/>
    <property type="match status" value="1"/>
</dbReference>
<dbReference type="Pfam" id="PF03144">
    <property type="entry name" value="GTP_EFTU_D2"/>
    <property type="match status" value="1"/>
</dbReference>
<sequence>MTNLREDVRNIAIIAHVDHGKTTLVDELLKQSGIFRENEHVDERAMDSNDLERERGITILAKNTAVDYKGTRINILDTPGHADFGGEVERIMKMVDGVVLVVDAYEGTMPQTRFVLKKALEQNLKPVVVVNKIDKPEARAEGVVDEVLDLFIELDASDEQLDFPVVYASAVNGTASLDAEKQDENMQSLYETIIDYVPAPVDNKEEPLQFQVALLDYNDYVGRIGVGRVFRGTMRVGDSVSLLKLDGSVKNFRVTKIFGYFGLKREEIKEAQAGDLIAVSGMEDINVGETVTPHDHQDALPVLRIDEPTLEMTFKVNNSPFAGREGDFVTARQIQERLDQQLETDVSLKVTPTNSPDTWIVAGRGELHLSILIENMRREGFELQVSKPQVIIREIDGVQCEPFERVQCEVPQEYTGAVIESLGQRKGEMLDMVTTDNGLTRIIFMVPARGLIGYTTEFMSQTRGYGIINHTFEEFRPRVKGRIGGRRNGALVSMDQGQASSYAIMGLEDRGTNFMEPGTEVYEGMIVGEHNRENDLTVNITKEKHQTNVRSATKDQTVTMKRPRVLTLEEALQFINEDELVEVTPESIRIRKTILEKSAREKESKRLKQMMQEEE</sequence>
<dbReference type="InterPro" id="IPR035651">
    <property type="entry name" value="BipA_V"/>
</dbReference>
<dbReference type="InterPro" id="IPR005225">
    <property type="entry name" value="Small_GTP-bd"/>
</dbReference>
<dbReference type="SUPFAM" id="SSF54980">
    <property type="entry name" value="EF-G C-terminal domain-like"/>
    <property type="match status" value="2"/>
</dbReference>
<dbReference type="PROSITE" id="PS00301">
    <property type="entry name" value="G_TR_1"/>
    <property type="match status" value="1"/>
</dbReference>
<comment type="catalytic activity">
    <reaction evidence="3 4">
        <text>GTP + H2O = GDP + phosphate + H(+)</text>
        <dbReference type="Rhea" id="RHEA:19669"/>
        <dbReference type="ChEBI" id="CHEBI:15377"/>
        <dbReference type="ChEBI" id="CHEBI:15378"/>
        <dbReference type="ChEBI" id="CHEBI:37565"/>
        <dbReference type="ChEBI" id="CHEBI:43474"/>
        <dbReference type="ChEBI" id="CHEBI:58189"/>
    </reaction>
</comment>
<keyword evidence="4" id="KW-0694">RNA-binding</keyword>
<dbReference type="InterPro" id="IPR047043">
    <property type="entry name" value="BipA_III"/>
</dbReference>